<evidence type="ECO:0000256" key="9">
    <source>
        <dbReference type="ARBA" id="ARBA00023136"/>
    </source>
</evidence>
<evidence type="ECO:0000256" key="8">
    <source>
        <dbReference type="ARBA" id="ARBA00022989"/>
    </source>
</evidence>
<keyword evidence="12" id="KW-1185">Reference proteome</keyword>
<dbReference type="Proteomes" id="UP000742786">
    <property type="component" value="Unassembled WGS sequence"/>
</dbReference>
<keyword evidence="7 10" id="KW-0283">Flagellar rotation</keyword>
<feature type="transmembrane region" description="Helical" evidence="10">
    <location>
        <begin position="26"/>
        <end position="47"/>
    </location>
</feature>
<keyword evidence="10" id="KW-0997">Cell inner membrane</keyword>
<keyword evidence="4" id="KW-1003">Cell membrane</keyword>
<evidence type="ECO:0000256" key="7">
    <source>
        <dbReference type="ARBA" id="ARBA00022779"/>
    </source>
</evidence>
<evidence type="ECO:0000256" key="3">
    <source>
        <dbReference type="ARBA" id="ARBA00008281"/>
    </source>
</evidence>
<comment type="similarity">
    <text evidence="3 10">Belongs to the FliL family.</text>
</comment>
<comment type="subcellular location">
    <subcellularLocation>
        <location evidence="10">Cell inner membrane</location>
    </subcellularLocation>
    <subcellularLocation>
        <location evidence="2">Cell membrane</location>
        <topology evidence="2">Single-pass membrane protein</topology>
    </subcellularLocation>
</comment>
<comment type="caution">
    <text evidence="11">The sequence shown here is derived from an EMBL/GenBank/DDBJ whole genome shotgun (WGS) entry which is preliminary data.</text>
</comment>
<dbReference type="EMBL" id="CAJQUM010000001">
    <property type="protein sequence ID" value="CAG4882194.1"/>
    <property type="molecule type" value="Genomic_DNA"/>
</dbReference>
<comment type="function">
    <text evidence="1 10">Controls the rotational direction of flagella during chemotaxis.</text>
</comment>
<evidence type="ECO:0000313" key="11">
    <source>
        <dbReference type="EMBL" id="CAG4882194.1"/>
    </source>
</evidence>
<dbReference type="GO" id="GO:0006935">
    <property type="term" value="P:chemotaxis"/>
    <property type="evidence" value="ECO:0007669"/>
    <property type="project" value="UniProtKB-KW"/>
</dbReference>
<dbReference type="PANTHER" id="PTHR35091:SF2">
    <property type="entry name" value="FLAGELLAR PROTEIN FLIL"/>
    <property type="match status" value="1"/>
</dbReference>
<dbReference type="AlphaFoldDB" id="A0A916J1B7"/>
<protein>
    <recommendedName>
        <fullName evidence="10">Flagellar protein FliL</fullName>
    </recommendedName>
</protein>
<evidence type="ECO:0000313" key="12">
    <source>
        <dbReference type="Proteomes" id="UP000742786"/>
    </source>
</evidence>
<accession>A0A916J1B7</accession>
<keyword evidence="11" id="KW-0969">Cilium</keyword>
<evidence type="ECO:0000256" key="2">
    <source>
        <dbReference type="ARBA" id="ARBA00004162"/>
    </source>
</evidence>
<dbReference type="GO" id="GO:0005886">
    <property type="term" value="C:plasma membrane"/>
    <property type="evidence" value="ECO:0007669"/>
    <property type="project" value="UniProtKB-SubCell"/>
</dbReference>
<name>A0A916J1B7_9PROT</name>
<keyword evidence="11" id="KW-0282">Flagellum</keyword>
<keyword evidence="9 10" id="KW-0472">Membrane</keyword>
<evidence type="ECO:0000256" key="4">
    <source>
        <dbReference type="ARBA" id="ARBA00022475"/>
    </source>
</evidence>
<dbReference type="GO" id="GO:0009425">
    <property type="term" value="C:bacterial-type flagellum basal body"/>
    <property type="evidence" value="ECO:0007669"/>
    <property type="project" value="InterPro"/>
</dbReference>
<dbReference type="Pfam" id="PF03748">
    <property type="entry name" value="FliL"/>
    <property type="match status" value="1"/>
</dbReference>
<reference evidence="11" key="1">
    <citation type="submission" date="2021-04" db="EMBL/GenBank/DDBJ databases">
        <authorList>
            <person name="Hornung B."/>
        </authorList>
    </citation>
    <scope>NUCLEOTIDE SEQUENCE</scope>
    <source>
        <strain evidence="11">G5G6</strain>
    </source>
</reference>
<evidence type="ECO:0000256" key="1">
    <source>
        <dbReference type="ARBA" id="ARBA00002254"/>
    </source>
</evidence>
<organism evidence="11 12">
    <name type="scientific">Georgfuchsia toluolica</name>
    <dbReference type="NCBI Taxonomy" id="424218"/>
    <lineage>
        <taxon>Bacteria</taxon>
        <taxon>Pseudomonadati</taxon>
        <taxon>Pseudomonadota</taxon>
        <taxon>Betaproteobacteria</taxon>
        <taxon>Nitrosomonadales</taxon>
        <taxon>Sterolibacteriaceae</taxon>
        <taxon>Georgfuchsia</taxon>
    </lineage>
</organism>
<keyword evidence="8 10" id="KW-1133">Transmembrane helix</keyword>
<keyword evidence="6 10" id="KW-0812">Transmembrane</keyword>
<dbReference type="RefSeq" id="WP_220634293.1">
    <property type="nucleotide sequence ID" value="NZ_CAJQUM010000001.1"/>
</dbReference>
<dbReference type="InterPro" id="IPR005503">
    <property type="entry name" value="FliL"/>
</dbReference>
<dbReference type="GO" id="GO:0071978">
    <property type="term" value="P:bacterial-type flagellum-dependent swarming motility"/>
    <property type="evidence" value="ECO:0007669"/>
    <property type="project" value="TreeGrafter"/>
</dbReference>
<evidence type="ECO:0000256" key="5">
    <source>
        <dbReference type="ARBA" id="ARBA00022500"/>
    </source>
</evidence>
<keyword evidence="5 10" id="KW-0145">Chemotaxis</keyword>
<dbReference type="PANTHER" id="PTHR35091">
    <property type="entry name" value="FLAGELLAR PROTEIN FLIL"/>
    <property type="match status" value="1"/>
</dbReference>
<gene>
    <name evidence="11" type="ORF">GTOL_10076</name>
</gene>
<sequence>MNTATTANPKISVDEEQKPVRRRKRLPLIIAVLALLAAVGGGASWLMSQEHATKVDEPGQKKESAPIYVPLENITVNLQDEGSDQFLQIGMSLKVSGESTADKLKTFMPEVRNRLLYLLSSKCASELTTTSGKDKLSREIRAEVSRVLEPDATSVPSQDAGATDVPKIPITEIAAVDAPSVAAAVSAAGTETPAVAEATTAAAPADSNIIGVIFTSFLIQ</sequence>
<keyword evidence="11" id="KW-0966">Cell projection</keyword>
<evidence type="ECO:0000256" key="6">
    <source>
        <dbReference type="ARBA" id="ARBA00022692"/>
    </source>
</evidence>
<proteinExistence type="inferred from homology"/>
<evidence type="ECO:0000256" key="10">
    <source>
        <dbReference type="RuleBase" id="RU364125"/>
    </source>
</evidence>